<sequence length="62" mass="6978">MVRGSRAELNQRKDDAMIKVMTPPSEPMTDGQIDKAVDHYRNTLRKHRAEIGSSDAVQRVLG</sequence>
<accession>A0A1G2R4E1</accession>
<evidence type="ECO:0000313" key="2">
    <source>
        <dbReference type="EMBL" id="OHA67428.1"/>
    </source>
</evidence>
<evidence type="ECO:0000313" key="3">
    <source>
        <dbReference type="Proteomes" id="UP000179258"/>
    </source>
</evidence>
<dbReference type="Proteomes" id="UP000179258">
    <property type="component" value="Unassembled WGS sequence"/>
</dbReference>
<evidence type="ECO:0000256" key="1">
    <source>
        <dbReference type="SAM" id="MobiDB-lite"/>
    </source>
</evidence>
<dbReference type="EMBL" id="MHTX01000040">
    <property type="protein sequence ID" value="OHA67428.1"/>
    <property type="molecule type" value="Genomic_DNA"/>
</dbReference>
<organism evidence="2 3">
    <name type="scientific">Candidatus Wildermuthbacteria bacterium RIFCSPHIGHO2_02_FULL_47_17</name>
    <dbReference type="NCBI Taxonomy" id="1802452"/>
    <lineage>
        <taxon>Bacteria</taxon>
        <taxon>Candidatus Wildermuthiibacteriota</taxon>
    </lineage>
</organism>
<protein>
    <submittedName>
        <fullName evidence="2">Uncharacterized protein</fullName>
    </submittedName>
</protein>
<comment type="caution">
    <text evidence="2">The sequence shown here is derived from an EMBL/GenBank/DDBJ whole genome shotgun (WGS) entry which is preliminary data.</text>
</comment>
<name>A0A1G2R4E1_9BACT</name>
<feature type="region of interest" description="Disordered" evidence="1">
    <location>
        <begin position="1"/>
        <end position="32"/>
    </location>
</feature>
<dbReference type="AlphaFoldDB" id="A0A1G2R4E1"/>
<gene>
    <name evidence="2" type="ORF">A3D59_01940</name>
</gene>
<reference evidence="2 3" key="1">
    <citation type="journal article" date="2016" name="Nat. Commun.">
        <title>Thousands of microbial genomes shed light on interconnected biogeochemical processes in an aquifer system.</title>
        <authorList>
            <person name="Anantharaman K."/>
            <person name="Brown C.T."/>
            <person name="Hug L.A."/>
            <person name="Sharon I."/>
            <person name="Castelle C.J."/>
            <person name="Probst A.J."/>
            <person name="Thomas B.C."/>
            <person name="Singh A."/>
            <person name="Wilkins M.J."/>
            <person name="Karaoz U."/>
            <person name="Brodie E.L."/>
            <person name="Williams K.H."/>
            <person name="Hubbard S.S."/>
            <person name="Banfield J.F."/>
        </authorList>
    </citation>
    <scope>NUCLEOTIDE SEQUENCE [LARGE SCALE GENOMIC DNA]</scope>
</reference>
<feature type="compositionally biased region" description="Basic and acidic residues" evidence="1">
    <location>
        <begin position="1"/>
        <end position="17"/>
    </location>
</feature>
<proteinExistence type="predicted"/>